<comment type="caution">
    <text evidence="2">The sequence shown here is derived from an EMBL/GenBank/DDBJ whole genome shotgun (WGS) entry which is preliminary data.</text>
</comment>
<name>A0AA39UDL2_9AGAR</name>
<gene>
    <name evidence="2" type="ORF">IW261DRAFT_1497140</name>
</gene>
<feature type="compositionally biased region" description="Acidic residues" evidence="1">
    <location>
        <begin position="99"/>
        <end position="108"/>
    </location>
</feature>
<dbReference type="Proteomes" id="UP001175227">
    <property type="component" value="Unassembled WGS sequence"/>
</dbReference>
<evidence type="ECO:0000313" key="2">
    <source>
        <dbReference type="EMBL" id="KAK0474795.1"/>
    </source>
</evidence>
<dbReference type="AlphaFoldDB" id="A0AA39UDL2"/>
<sequence length="160" mass="17601">MTEVCFLSSHHYRPALQPLRISMSIHETERTSPLDLGPNKGIKRRDAETKEPGIGKDKEHRRSPGGQEEKEVESGEAEKVDHASATAPGQNPALREVGSDEEKDVELDKEEKKHQVLAAPPLPSANVANGKTVFGMKRSSATVMQDMKNASDSTSYLIHF</sequence>
<feature type="compositionally biased region" description="Basic and acidic residues" evidence="1">
    <location>
        <begin position="44"/>
        <end position="82"/>
    </location>
</feature>
<accession>A0AA39UDL2</accession>
<protein>
    <submittedName>
        <fullName evidence="2">Uncharacterized protein</fullName>
    </submittedName>
</protein>
<organism evidence="2 3">
    <name type="scientific">Armillaria novae-zelandiae</name>
    <dbReference type="NCBI Taxonomy" id="153914"/>
    <lineage>
        <taxon>Eukaryota</taxon>
        <taxon>Fungi</taxon>
        <taxon>Dikarya</taxon>
        <taxon>Basidiomycota</taxon>
        <taxon>Agaricomycotina</taxon>
        <taxon>Agaricomycetes</taxon>
        <taxon>Agaricomycetidae</taxon>
        <taxon>Agaricales</taxon>
        <taxon>Marasmiineae</taxon>
        <taxon>Physalacriaceae</taxon>
        <taxon>Armillaria</taxon>
    </lineage>
</organism>
<keyword evidence="3" id="KW-1185">Reference proteome</keyword>
<evidence type="ECO:0000256" key="1">
    <source>
        <dbReference type="SAM" id="MobiDB-lite"/>
    </source>
</evidence>
<dbReference type="EMBL" id="JAUEPR010000025">
    <property type="protein sequence ID" value="KAK0474795.1"/>
    <property type="molecule type" value="Genomic_DNA"/>
</dbReference>
<proteinExistence type="predicted"/>
<evidence type="ECO:0000313" key="3">
    <source>
        <dbReference type="Proteomes" id="UP001175227"/>
    </source>
</evidence>
<feature type="region of interest" description="Disordered" evidence="1">
    <location>
        <begin position="27"/>
        <end position="129"/>
    </location>
</feature>
<reference evidence="2" key="1">
    <citation type="submission" date="2023-06" db="EMBL/GenBank/DDBJ databases">
        <authorList>
            <consortium name="Lawrence Berkeley National Laboratory"/>
            <person name="Ahrendt S."/>
            <person name="Sahu N."/>
            <person name="Indic B."/>
            <person name="Wong-Bajracharya J."/>
            <person name="Merenyi Z."/>
            <person name="Ke H.-M."/>
            <person name="Monk M."/>
            <person name="Kocsube S."/>
            <person name="Drula E."/>
            <person name="Lipzen A."/>
            <person name="Balint B."/>
            <person name="Henrissat B."/>
            <person name="Andreopoulos B."/>
            <person name="Martin F.M."/>
            <person name="Harder C.B."/>
            <person name="Rigling D."/>
            <person name="Ford K.L."/>
            <person name="Foster G.D."/>
            <person name="Pangilinan J."/>
            <person name="Papanicolaou A."/>
            <person name="Barry K."/>
            <person name="LaButti K."/>
            <person name="Viragh M."/>
            <person name="Koriabine M."/>
            <person name="Yan M."/>
            <person name="Riley R."/>
            <person name="Champramary S."/>
            <person name="Plett K.L."/>
            <person name="Tsai I.J."/>
            <person name="Slot J."/>
            <person name="Sipos G."/>
            <person name="Plett J."/>
            <person name="Nagy L.G."/>
            <person name="Grigoriev I.V."/>
        </authorList>
    </citation>
    <scope>NUCLEOTIDE SEQUENCE</scope>
    <source>
        <strain evidence="2">ICMP 16352</strain>
    </source>
</reference>